<dbReference type="RefSeq" id="WP_111344701.1">
    <property type="nucleotide sequence ID" value="NZ_QHHQ01000002.1"/>
</dbReference>
<evidence type="ECO:0000259" key="5">
    <source>
        <dbReference type="Pfam" id="PF00890"/>
    </source>
</evidence>
<dbReference type="SUPFAM" id="SSF56425">
    <property type="entry name" value="Succinate dehydrogenase/fumarate reductase flavoprotein, catalytic domain"/>
    <property type="match status" value="1"/>
</dbReference>
<sequence>MTASGDSFDVVVIGSGSAACSAALRAAKGGLRVVILEKSEKVGGTSAMSGSGIWIPANHVARRDGIADSREEALEYIRGASPLGWAETEDGLWQAFVENGPKMLAFLEENTPLDLRIIDEPDPMVEVPGGKTVGRMVSPMPLSRNLLGPLGRHLRRSTLPHQFTYQEIVGHDVYHHPIRAGLALWPKLLRRVLGNSGGQGTALMTGLIRGCLDAGVTIRRATPVTALVTGDTGEVTGVEVEVDGVRSTIAAGRGVVIASGGFEWNEGLYGEHFPGPKDRIGTPRTNTGDGQRMAAAIGAKLDRMDQANIYPCLPTRYEGRPHGMPMTFQAEPHSIIVNRHGARFVSESDYNIGEHLNAHDPDTGMPMHLPAWLIADHRFLGTSLPFRWYQSYEKGWVKKAPTLDALAAQIGLPADALEATVARFNAMLREAGRDTEFGRGESAWEAYKNHAAGGTLTGLEAAAAKGLGTIEKGPFLAMSMNLSTIGTKGGARTNARAQVLREDGSIIAGLYAAGLAMANPFGTRAVGAGTTIGPNMTWGYIAAETMLTDNRG</sequence>
<keyword evidence="2" id="KW-0285">Flavoprotein</keyword>
<name>A0A8B2NVX2_9HYPH</name>
<keyword evidence="4" id="KW-0560">Oxidoreductase</keyword>
<protein>
    <submittedName>
        <fullName evidence="6">Dehydrogenase</fullName>
    </submittedName>
</protein>
<accession>A0A8B2NVX2</accession>
<organism evidence="6 7">
    <name type="scientific">Acuticoccus sediminis</name>
    <dbReference type="NCBI Taxonomy" id="2184697"/>
    <lineage>
        <taxon>Bacteria</taxon>
        <taxon>Pseudomonadati</taxon>
        <taxon>Pseudomonadota</taxon>
        <taxon>Alphaproteobacteria</taxon>
        <taxon>Hyphomicrobiales</taxon>
        <taxon>Amorphaceae</taxon>
        <taxon>Acuticoccus</taxon>
    </lineage>
</organism>
<keyword evidence="7" id="KW-1185">Reference proteome</keyword>
<dbReference type="InterPro" id="IPR036188">
    <property type="entry name" value="FAD/NAD-bd_sf"/>
</dbReference>
<comment type="cofactor">
    <cofactor evidence="1">
        <name>FAD</name>
        <dbReference type="ChEBI" id="CHEBI:57692"/>
    </cofactor>
</comment>
<comment type="caution">
    <text evidence="6">The sequence shown here is derived from an EMBL/GenBank/DDBJ whole genome shotgun (WGS) entry which is preliminary data.</text>
</comment>
<feature type="domain" description="FAD-dependent oxidoreductase 2 FAD-binding" evidence="5">
    <location>
        <begin position="9"/>
        <end position="531"/>
    </location>
</feature>
<dbReference type="Pfam" id="PF00890">
    <property type="entry name" value="FAD_binding_2"/>
    <property type="match status" value="1"/>
</dbReference>
<dbReference type="GO" id="GO:0008202">
    <property type="term" value="P:steroid metabolic process"/>
    <property type="evidence" value="ECO:0007669"/>
    <property type="project" value="UniProtKB-ARBA"/>
</dbReference>
<dbReference type="SUPFAM" id="SSF51905">
    <property type="entry name" value="FAD/NAD(P)-binding domain"/>
    <property type="match status" value="1"/>
</dbReference>
<reference evidence="6 7" key="1">
    <citation type="submission" date="2018-05" db="EMBL/GenBank/DDBJ databases">
        <title>Acuticoccus sediminis sp. nov., isolated from deep-sea sediment of Indian Ocean.</title>
        <authorList>
            <person name="Liu X."/>
            <person name="Lai Q."/>
            <person name="Du Y."/>
            <person name="Sun F."/>
            <person name="Zhang X."/>
            <person name="Wang S."/>
            <person name="Shao Z."/>
        </authorList>
    </citation>
    <scope>NUCLEOTIDE SEQUENCE [LARGE SCALE GENOMIC DNA]</scope>
    <source>
        <strain evidence="6 7">PTG4-2</strain>
    </source>
</reference>
<dbReference type="InterPro" id="IPR027477">
    <property type="entry name" value="Succ_DH/fumarate_Rdtase_cat_sf"/>
</dbReference>
<evidence type="ECO:0000256" key="2">
    <source>
        <dbReference type="ARBA" id="ARBA00022630"/>
    </source>
</evidence>
<dbReference type="EMBL" id="QHHQ01000002">
    <property type="protein sequence ID" value="RAI01674.1"/>
    <property type="molecule type" value="Genomic_DNA"/>
</dbReference>
<keyword evidence="3" id="KW-0274">FAD</keyword>
<evidence type="ECO:0000256" key="3">
    <source>
        <dbReference type="ARBA" id="ARBA00022827"/>
    </source>
</evidence>
<dbReference type="PANTHER" id="PTHR43400:SF10">
    <property type="entry name" value="3-OXOSTEROID 1-DEHYDROGENASE"/>
    <property type="match status" value="1"/>
</dbReference>
<dbReference type="PANTHER" id="PTHR43400">
    <property type="entry name" value="FUMARATE REDUCTASE"/>
    <property type="match status" value="1"/>
</dbReference>
<dbReference type="OrthoDB" id="3178130at2"/>
<evidence type="ECO:0000256" key="4">
    <source>
        <dbReference type="ARBA" id="ARBA00023002"/>
    </source>
</evidence>
<evidence type="ECO:0000256" key="1">
    <source>
        <dbReference type="ARBA" id="ARBA00001974"/>
    </source>
</evidence>
<dbReference type="AlphaFoldDB" id="A0A8B2NVX2"/>
<evidence type="ECO:0000313" key="6">
    <source>
        <dbReference type="EMBL" id="RAI01674.1"/>
    </source>
</evidence>
<dbReference type="InterPro" id="IPR003953">
    <property type="entry name" value="FAD-dep_OxRdtase_2_FAD-bd"/>
</dbReference>
<dbReference type="GO" id="GO:0016491">
    <property type="term" value="F:oxidoreductase activity"/>
    <property type="evidence" value="ECO:0007669"/>
    <property type="project" value="UniProtKB-KW"/>
</dbReference>
<evidence type="ECO:0000313" key="7">
    <source>
        <dbReference type="Proteomes" id="UP000249590"/>
    </source>
</evidence>
<dbReference type="Gene3D" id="3.50.50.60">
    <property type="entry name" value="FAD/NAD(P)-binding domain"/>
    <property type="match status" value="2"/>
</dbReference>
<dbReference type="Proteomes" id="UP000249590">
    <property type="component" value="Unassembled WGS sequence"/>
</dbReference>
<gene>
    <name evidence="6" type="ORF">DLJ53_09675</name>
</gene>
<proteinExistence type="predicted"/>
<dbReference type="InterPro" id="IPR050315">
    <property type="entry name" value="FAD-oxidoreductase_2"/>
</dbReference>